<feature type="domain" description="Phosphotyrosine protein phosphatase I" evidence="6">
    <location>
        <begin position="23"/>
        <end position="170"/>
    </location>
</feature>
<gene>
    <name evidence="7" type="ORF">GRI58_06380</name>
</gene>
<dbReference type="SMART" id="SM00226">
    <property type="entry name" value="LMWPc"/>
    <property type="match status" value="1"/>
</dbReference>
<evidence type="ECO:0000256" key="3">
    <source>
        <dbReference type="ARBA" id="ARBA00022801"/>
    </source>
</evidence>
<dbReference type="InterPro" id="IPR023485">
    <property type="entry name" value="Ptyr_pPase"/>
</dbReference>
<evidence type="ECO:0000256" key="2">
    <source>
        <dbReference type="ARBA" id="ARBA00013064"/>
    </source>
</evidence>
<keyword evidence="3" id="KW-0378">Hydrolase</keyword>
<keyword evidence="4" id="KW-0904">Protein phosphatase</keyword>
<dbReference type="PRINTS" id="PR00719">
    <property type="entry name" value="LMWPTPASE"/>
</dbReference>
<dbReference type="Proteomes" id="UP000439780">
    <property type="component" value="Unassembled WGS sequence"/>
</dbReference>
<dbReference type="Gene3D" id="3.40.50.2300">
    <property type="match status" value="1"/>
</dbReference>
<evidence type="ECO:0000259" key="6">
    <source>
        <dbReference type="SMART" id="SM00226"/>
    </source>
</evidence>
<protein>
    <recommendedName>
        <fullName evidence="2">protein-tyrosine-phosphatase</fullName>
        <ecNumber evidence="2">3.1.3.48</ecNumber>
    </recommendedName>
</protein>
<sequence>MPGKPELPRSHEECFRRVSEATPAILFVCLGNICRSPLAEGAFRHEAQLAGLEVEIDSAGTGGWHQGEPPDQRARAAAKAGGVDISNLRARQVRLDDFDRFTHIFAMDEQNLADLKAMAPAGSKAEITLLLDLVSGREGASVSDPYYGGEEMFDYTWEDVSTASRALVEKLTA</sequence>
<comment type="similarity">
    <text evidence="1">Belongs to the low molecular weight phosphotyrosine protein phosphatase family.</text>
</comment>
<dbReference type="SUPFAM" id="SSF52788">
    <property type="entry name" value="Phosphotyrosine protein phosphatases I"/>
    <property type="match status" value="1"/>
</dbReference>
<dbReference type="AlphaFoldDB" id="A0A845AN95"/>
<feature type="active site" evidence="5">
    <location>
        <position position="35"/>
    </location>
</feature>
<reference evidence="7 8" key="1">
    <citation type="submission" date="2019-12" db="EMBL/GenBank/DDBJ databases">
        <title>Genomic-based taxomic classification of the family Erythrobacteraceae.</title>
        <authorList>
            <person name="Xu L."/>
        </authorList>
    </citation>
    <scope>NUCLEOTIDE SEQUENCE [LARGE SCALE GENOMIC DNA]</scope>
    <source>
        <strain evidence="7 8">KEMB 9005-328</strain>
    </source>
</reference>
<dbReference type="PANTHER" id="PTHR11717:SF7">
    <property type="entry name" value="LOW MOLECULAR WEIGHT PHOSPHOTYROSINE PROTEIN PHOSPHATASE"/>
    <property type="match status" value="1"/>
</dbReference>
<dbReference type="OrthoDB" id="9784339at2"/>
<proteinExistence type="inferred from homology"/>
<dbReference type="PANTHER" id="PTHR11717">
    <property type="entry name" value="LOW MOLECULAR WEIGHT PROTEIN TYROSINE PHOSPHATASE"/>
    <property type="match status" value="1"/>
</dbReference>
<feature type="active site" description="Nucleophile" evidence="5">
    <location>
        <position position="29"/>
    </location>
</feature>
<keyword evidence="8" id="KW-1185">Reference proteome</keyword>
<evidence type="ECO:0000256" key="5">
    <source>
        <dbReference type="PIRSR" id="PIRSR617867-1"/>
    </source>
</evidence>
<dbReference type="CDD" id="cd16343">
    <property type="entry name" value="LMWPTP"/>
    <property type="match status" value="1"/>
</dbReference>
<evidence type="ECO:0000313" key="8">
    <source>
        <dbReference type="Proteomes" id="UP000439780"/>
    </source>
</evidence>
<comment type="caution">
    <text evidence="7">The sequence shown here is derived from an EMBL/GenBank/DDBJ whole genome shotgun (WGS) entry which is preliminary data.</text>
</comment>
<dbReference type="Pfam" id="PF01451">
    <property type="entry name" value="LMWPc"/>
    <property type="match status" value="1"/>
</dbReference>
<dbReference type="GO" id="GO:0004725">
    <property type="term" value="F:protein tyrosine phosphatase activity"/>
    <property type="evidence" value="ECO:0007669"/>
    <property type="project" value="UniProtKB-EC"/>
</dbReference>
<organism evidence="7 8">
    <name type="scientific">Qipengyuania algicida</name>
    <dbReference type="NCBI Taxonomy" id="1836209"/>
    <lineage>
        <taxon>Bacteria</taxon>
        <taxon>Pseudomonadati</taxon>
        <taxon>Pseudomonadota</taxon>
        <taxon>Alphaproteobacteria</taxon>
        <taxon>Sphingomonadales</taxon>
        <taxon>Erythrobacteraceae</taxon>
        <taxon>Qipengyuania</taxon>
    </lineage>
</organism>
<dbReference type="InterPro" id="IPR017867">
    <property type="entry name" value="Tyr_phospatase_low_mol_wt"/>
</dbReference>
<dbReference type="InterPro" id="IPR050438">
    <property type="entry name" value="LMW_PTPase"/>
</dbReference>
<dbReference type="EMBL" id="WTYA01000004">
    <property type="protein sequence ID" value="MXP28448.1"/>
    <property type="molecule type" value="Genomic_DNA"/>
</dbReference>
<evidence type="ECO:0000256" key="4">
    <source>
        <dbReference type="ARBA" id="ARBA00022912"/>
    </source>
</evidence>
<dbReference type="InterPro" id="IPR036196">
    <property type="entry name" value="Ptyr_pPase_sf"/>
</dbReference>
<dbReference type="EC" id="3.1.3.48" evidence="2"/>
<name>A0A845AN95_9SPHN</name>
<accession>A0A845AN95</accession>
<feature type="active site" description="Proton donor" evidence="5">
    <location>
        <position position="144"/>
    </location>
</feature>
<evidence type="ECO:0000313" key="7">
    <source>
        <dbReference type="EMBL" id="MXP28448.1"/>
    </source>
</evidence>
<evidence type="ECO:0000256" key="1">
    <source>
        <dbReference type="ARBA" id="ARBA00011063"/>
    </source>
</evidence>